<evidence type="ECO:0000313" key="3">
    <source>
        <dbReference type="Proteomes" id="UP000244905"/>
    </source>
</evidence>
<dbReference type="Gene3D" id="3.40.50.2000">
    <property type="entry name" value="Glycogen Phosphorylase B"/>
    <property type="match status" value="2"/>
</dbReference>
<comment type="caution">
    <text evidence="2">The sequence shown here is derived from an EMBL/GenBank/DDBJ whole genome shotgun (WGS) entry which is preliminary data.</text>
</comment>
<dbReference type="EMBL" id="PUEC01000022">
    <property type="protein sequence ID" value="PWB01375.1"/>
    <property type="molecule type" value="Genomic_DNA"/>
</dbReference>
<accession>A0A2V1INF8</accession>
<sequence>MKRIFIAMHYLEIGGAENALIGLLHALDYSEVSVDLFLYARRGEMLPLVPPEVCILPEIPAYAHIESPLKDAFLHGHIRVGLGRLHAKALAVMRRGKTTAGSDHTAIFSYIGRCVTPALPPVTDRVYDLAVSFLTPHDIVLSKVRAHKKVCWIHTDYSRISLDPAFELPVWQAYDHIVSISPDVSRGFIKVFPSLAPKITEIANILPETLIRGRAGSGSAPELQPGRLNLLSVGRFTHAKNFDNIPDIARRLRDDHHAAPFHWYLIGYGSDEALIRRRIAESGTNDCVTILGKRANPYPYISGCDIYVQPSRYEGRCVTVREAQLLGKPVVIAAYPTASSQVSDGKDGFILPSDNSGFAAGLASLAASPDCLEEIARNLLSADYSDRTEARKLVSLI</sequence>
<dbReference type="Pfam" id="PF00534">
    <property type="entry name" value="Glycos_transf_1"/>
    <property type="match status" value="1"/>
</dbReference>
<reference evidence="3" key="1">
    <citation type="submission" date="2018-02" db="EMBL/GenBank/DDBJ databases">
        <authorList>
            <person name="Clavel T."/>
            <person name="Strowig T."/>
        </authorList>
    </citation>
    <scope>NUCLEOTIDE SEQUENCE [LARGE SCALE GENOMIC DNA]</scope>
    <source>
        <strain evidence="3">DSM 103720</strain>
    </source>
</reference>
<evidence type="ECO:0000259" key="1">
    <source>
        <dbReference type="Pfam" id="PF00534"/>
    </source>
</evidence>
<protein>
    <submittedName>
        <fullName evidence="2">Glycosyltransferase</fullName>
    </submittedName>
</protein>
<proteinExistence type="predicted"/>
<gene>
    <name evidence="2" type="ORF">C5O23_09970</name>
</gene>
<dbReference type="Proteomes" id="UP000244905">
    <property type="component" value="Unassembled WGS sequence"/>
</dbReference>
<dbReference type="InterPro" id="IPR001296">
    <property type="entry name" value="Glyco_trans_1"/>
</dbReference>
<name>A0A2V1INF8_9BACT</name>
<keyword evidence="3" id="KW-1185">Reference proteome</keyword>
<dbReference type="PANTHER" id="PTHR12526">
    <property type="entry name" value="GLYCOSYLTRANSFERASE"/>
    <property type="match status" value="1"/>
</dbReference>
<dbReference type="SUPFAM" id="SSF53756">
    <property type="entry name" value="UDP-Glycosyltransferase/glycogen phosphorylase"/>
    <property type="match status" value="1"/>
</dbReference>
<feature type="domain" description="Glycosyl transferase family 1" evidence="1">
    <location>
        <begin position="227"/>
        <end position="370"/>
    </location>
</feature>
<dbReference type="GO" id="GO:0016757">
    <property type="term" value="F:glycosyltransferase activity"/>
    <property type="evidence" value="ECO:0007669"/>
    <property type="project" value="InterPro"/>
</dbReference>
<dbReference type="AlphaFoldDB" id="A0A2V1INF8"/>
<keyword evidence="2" id="KW-0808">Transferase</keyword>
<dbReference type="GeneID" id="82526666"/>
<evidence type="ECO:0000313" key="2">
    <source>
        <dbReference type="EMBL" id="PWB01375.1"/>
    </source>
</evidence>
<organism evidence="2 3">
    <name type="scientific">Duncaniella muris</name>
    <dbReference type="NCBI Taxonomy" id="2094150"/>
    <lineage>
        <taxon>Bacteria</taxon>
        <taxon>Pseudomonadati</taxon>
        <taxon>Bacteroidota</taxon>
        <taxon>Bacteroidia</taxon>
        <taxon>Bacteroidales</taxon>
        <taxon>Muribaculaceae</taxon>
        <taxon>Duncaniella</taxon>
    </lineage>
</organism>
<dbReference type="RefSeq" id="WP_107032799.1">
    <property type="nucleotide sequence ID" value="NZ_CAOLSD010000003.1"/>
</dbReference>
<dbReference type="CDD" id="cd03811">
    <property type="entry name" value="GT4_GT28_WabH-like"/>
    <property type="match status" value="1"/>
</dbReference>